<sequence>VDIKDHSFSYNYKIELFLFNSNYCISSVKEGSSQNERNFVVFFHFENNKIGRKGLRVLRDSFTYKKYGIRLMLAPRSAKALHEKVLLKLHGIRKLPRLSFWLWCWFIVFIIAIEVDRVFKIVLLIIQVLELLPRGFGECCLEEIQKVDQIACQRVCQT</sequence>
<gene>
    <name evidence="2" type="ORF">Tci_351623</name>
</gene>
<name>A0A699HA03_TANCI</name>
<proteinExistence type="predicted"/>
<evidence type="ECO:0000313" key="2">
    <source>
        <dbReference type="EMBL" id="GEX79648.1"/>
    </source>
</evidence>
<comment type="caution">
    <text evidence="2">The sequence shown here is derived from an EMBL/GenBank/DDBJ whole genome shotgun (WGS) entry which is preliminary data.</text>
</comment>
<keyword evidence="1" id="KW-0812">Transmembrane</keyword>
<dbReference type="EMBL" id="BKCJ010130665">
    <property type="protein sequence ID" value="GEX79648.1"/>
    <property type="molecule type" value="Genomic_DNA"/>
</dbReference>
<reference evidence="2" key="1">
    <citation type="journal article" date="2019" name="Sci. Rep.">
        <title>Draft genome of Tanacetum cinerariifolium, the natural source of mosquito coil.</title>
        <authorList>
            <person name="Yamashiro T."/>
            <person name="Shiraishi A."/>
            <person name="Satake H."/>
            <person name="Nakayama K."/>
        </authorList>
    </citation>
    <scope>NUCLEOTIDE SEQUENCE</scope>
</reference>
<keyword evidence="1" id="KW-0472">Membrane</keyword>
<accession>A0A699HA03</accession>
<keyword evidence="1" id="KW-1133">Transmembrane helix</keyword>
<evidence type="ECO:0000256" key="1">
    <source>
        <dbReference type="SAM" id="Phobius"/>
    </source>
</evidence>
<feature type="transmembrane region" description="Helical" evidence="1">
    <location>
        <begin position="100"/>
        <end position="126"/>
    </location>
</feature>
<protein>
    <submittedName>
        <fullName evidence="2">Uncharacterized protein</fullName>
    </submittedName>
</protein>
<dbReference type="AlphaFoldDB" id="A0A699HA03"/>
<organism evidence="2">
    <name type="scientific">Tanacetum cinerariifolium</name>
    <name type="common">Dalmatian daisy</name>
    <name type="synonym">Chrysanthemum cinerariifolium</name>
    <dbReference type="NCBI Taxonomy" id="118510"/>
    <lineage>
        <taxon>Eukaryota</taxon>
        <taxon>Viridiplantae</taxon>
        <taxon>Streptophyta</taxon>
        <taxon>Embryophyta</taxon>
        <taxon>Tracheophyta</taxon>
        <taxon>Spermatophyta</taxon>
        <taxon>Magnoliopsida</taxon>
        <taxon>eudicotyledons</taxon>
        <taxon>Gunneridae</taxon>
        <taxon>Pentapetalae</taxon>
        <taxon>asterids</taxon>
        <taxon>campanulids</taxon>
        <taxon>Asterales</taxon>
        <taxon>Asteraceae</taxon>
        <taxon>Asteroideae</taxon>
        <taxon>Anthemideae</taxon>
        <taxon>Anthemidinae</taxon>
        <taxon>Tanacetum</taxon>
    </lineage>
</organism>
<feature type="non-terminal residue" evidence="2">
    <location>
        <position position="1"/>
    </location>
</feature>